<evidence type="ECO:0000256" key="2">
    <source>
        <dbReference type="PROSITE-ProRule" id="PRU00335"/>
    </source>
</evidence>
<dbReference type="PROSITE" id="PS50977">
    <property type="entry name" value="HTH_TETR_2"/>
    <property type="match status" value="1"/>
</dbReference>
<dbReference type="PANTHER" id="PTHR43479">
    <property type="entry name" value="ACREF/ENVCD OPERON REPRESSOR-RELATED"/>
    <property type="match status" value="1"/>
</dbReference>
<dbReference type="InterPro" id="IPR050624">
    <property type="entry name" value="HTH-type_Tx_Regulator"/>
</dbReference>
<dbReference type="Pfam" id="PF00440">
    <property type="entry name" value="TetR_N"/>
    <property type="match status" value="1"/>
</dbReference>
<evidence type="ECO:0000313" key="5">
    <source>
        <dbReference type="Proteomes" id="UP001597262"/>
    </source>
</evidence>
<gene>
    <name evidence="4" type="ORF">ACFQ3W_01155</name>
</gene>
<keyword evidence="5" id="KW-1185">Reference proteome</keyword>
<dbReference type="PANTHER" id="PTHR43479:SF11">
    <property type="entry name" value="ACREF_ENVCD OPERON REPRESSOR-RELATED"/>
    <property type="match status" value="1"/>
</dbReference>
<evidence type="ECO:0000259" key="3">
    <source>
        <dbReference type="PROSITE" id="PS50977"/>
    </source>
</evidence>
<dbReference type="SUPFAM" id="SSF46689">
    <property type="entry name" value="Homeodomain-like"/>
    <property type="match status" value="1"/>
</dbReference>
<sequence length="188" mass="21804">MTRITKEPEVRRQEIMDTAIELFYLNGYDKTSISDIAAKIGIAQGLCYRYFKSKEELFDSAVDYYSEQQVNEMRPFLSDLNKTLKQKLFDTPTFMETEQDNSFYYKVFHGANSHKIHDQLSMKICSKLVPLITEQIQREIDAGQLHIADAETAASFCTYGQLGILLREDLTGEEKIERIRAFLLQLLH</sequence>
<organism evidence="4 5">
    <name type="scientific">Paenibacillus puldeungensis</name>
    <dbReference type="NCBI Taxonomy" id="696536"/>
    <lineage>
        <taxon>Bacteria</taxon>
        <taxon>Bacillati</taxon>
        <taxon>Bacillota</taxon>
        <taxon>Bacilli</taxon>
        <taxon>Bacillales</taxon>
        <taxon>Paenibacillaceae</taxon>
        <taxon>Paenibacillus</taxon>
    </lineage>
</organism>
<name>A0ABW3RS76_9BACL</name>
<feature type="domain" description="HTH tetR-type" evidence="3">
    <location>
        <begin position="9"/>
        <end position="69"/>
    </location>
</feature>
<feature type="DNA-binding region" description="H-T-H motif" evidence="2">
    <location>
        <begin position="32"/>
        <end position="51"/>
    </location>
</feature>
<dbReference type="EMBL" id="JBHTLM010000001">
    <property type="protein sequence ID" value="MFD1174914.1"/>
    <property type="molecule type" value="Genomic_DNA"/>
</dbReference>
<accession>A0ABW3RS76</accession>
<dbReference type="PRINTS" id="PR00455">
    <property type="entry name" value="HTHTETR"/>
</dbReference>
<dbReference type="InterPro" id="IPR001647">
    <property type="entry name" value="HTH_TetR"/>
</dbReference>
<dbReference type="Gene3D" id="1.10.357.10">
    <property type="entry name" value="Tetracycline Repressor, domain 2"/>
    <property type="match status" value="1"/>
</dbReference>
<proteinExistence type="predicted"/>
<keyword evidence="1 2" id="KW-0238">DNA-binding</keyword>
<protein>
    <submittedName>
        <fullName evidence="4">TetR/AcrR family transcriptional regulator</fullName>
    </submittedName>
</protein>
<reference evidence="5" key="1">
    <citation type="journal article" date="2019" name="Int. J. Syst. Evol. Microbiol.">
        <title>The Global Catalogue of Microorganisms (GCM) 10K type strain sequencing project: providing services to taxonomists for standard genome sequencing and annotation.</title>
        <authorList>
            <consortium name="The Broad Institute Genomics Platform"/>
            <consortium name="The Broad Institute Genome Sequencing Center for Infectious Disease"/>
            <person name="Wu L."/>
            <person name="Ma J."/>
        </authorList>
    </citation>
    <scope>NUCLEOTIDE SEQUENCE [LARGE SCALE GENOMIC DNA]</scope>
    <source>
        <strain evidence="5">CCUG 59189</strain>
    </source>
</reference>
<evidence type="ECO:0000313" key="4">
    <source>
        <dbReference type="EMBL" id="MFD1174914.1"/>
    </source>
</evidence>
<comment type="caution">
    <text evidence="4">The sequence shown here is derived from an EMBL/GenBank/DDBJ whole genome shotgun (WGS) entry which is preliminary data.</text>
</comment>
<dbReference type="RefSeq" id="WP_379315754.1">
    <property type="nucleotide sequence ID" value="NZ_JBHTLM010000001.1"/>
</dbReference>
<dbReference type="InterPro" id="IPR009057">
    <property type="entry name" value="Homeodomain-like_sf"/>
</dbReference>
<evidence type="ECO:0000256" key="1">
    <source>
        <dbReference type="ARBA" id="ARBA00023125"/>
    </source>
</evidence>
<dbReference type="Proteomes" id="UP001597262">
    <property type="component" value="Unassembled WGS sequence"/>
</dbReference>